<reference evidence="5 6" key="1">
    <citation type="submission" date="2016-01" db="EMBL/GenBank/DDBJ databases">
        <title>Highly variable Streptococcus oralis are common among viridans streptococci isolated from primates.</title>
        <authorList>
            <person name="Denapaite D."/>
            <person name="Rieger M."/>
            <person name="Koendgen S."/>
            <person name="Brueckner R."/>
            <person name="Ochigava I."/>
            <person name="Kappeler P."/>
            <person name="Maetz-Rensing K."/>
            <person name="Leendertz F."/>
            <person name="Hakenbeck R."/>
        </authorList>
    </citation>
    <scope>NUCLEOTIDE SEQUENCE [LARGE SCALE GENOMIC DNA]</scope>
    <source>
        <strain evidence="2 5">DD02</strain>
        <strain evidence="3 6">DD03</strain>
    </source>
</reference>
<name>A0A139QRW1_9STRE</name>
<evidence type="ECO:0000313" key="5">
    <source>
        <dbReference type="Proteomes" id="UP000070198"/>
    </source>
</evidence>
<accession>A0A139QRW1</accession>
<protein>
    <submittedName>
        <fullName evidence="4">Protein of uncharacterized function(DUF2089)</fullName>
    </submittedName>
</protein>
<dbReference type="OMA" id="YPTIRLR"/>
<dbReference type="InterPro" id="IPR018658">
    <property type="entry name" value="DUF2089"/>
</dbReference>
<evidence type="ECO:0000313" key="4">
    <source>
        <dbReference type="EMBL" id="SQG78911.1"/>
    </source>
</evidence>
<gene>
    <name evidence="4" type="ORF">NCTC13773_00708</name>
    <name evidence="2" type="ORF">SGADD02_01515</name>
    <name evidence="3" type="ORF">SGADD03_01716</name>
</gene>
<feature type="domain" description="DUF2089" evidence="1">
    <location>
        <begin position="14"/>
        <end position="57"/>
    </location>
</feature>
<evidence type="ECO:0000313" key="3">
    <source>
        <dbReference type="EMBL" id="KXU05260.1"/>
    </source>
</evidence>
<sequence length="101" mass="11940">MTNNNQLPPWLAVLTEKDLDFIRQFIISSGSLKEMASYYDISYPTVRLRLDKLIQKVSGDGMVEDDNYIQLIRQLALDGKMSYDTARELILSYRKERRYLW</sequence>
<reference evidence="4 7" key="2">
    <citation type="submission" date="2018-06" db="EMBL/GenBank/DDBJ databases">
        <authorList>
            <consortium name="Pathogen Informatics"/>
            <person name="Doyle S."/>
        </authorList>
    </citation>
    <scope>NUCLEOTIDE SEQUENCE [LARGE SCALE GENOMIC DNA]</scope>
    <source>
        <strain evidence="4 7">NCTC13773</strain>
    </source>
</reference>
<proteinExistence type="predicted"/>
<dbReference type="Proteomes" id="UP000249013">
    <property type="component" value="Chromosome 1"/>
</dbReference>
<evidence type="ECO:0000313" key="2">
    <source>
        <dbReference type="EMBL" id="KXT67108.1"/>
    </source>
</evidence>
<dbReference type="Pfam" id="PF09862">
    <property type="entry name" value="DUF2089"/>
    <property type="match status" value="1"/>
</dbReference>
<dbReference type="InterPro" id="IPR013324">
    <property type="entry name" value="RNA_pol_sigma_r3/r4-like"/>
</dbReference>
<evidence type="ECO:0000259" key="1">
    <source>
        <dbReference type="Pfam" id="PF09862"/>
    </source>
</evidence>
<organism evidence="3 6">
    <name type="scientific">Streptococcus gallolyticus</name>
    <dbReference type="NCBI Taxonomy" id="315405"/>
    <lineage>
        <taxon>Bacteria</taxon>
        <taxon>Bacillati</taxon>
        <taxon>Bacillota</taxon>
        <taxon>Bacilli</taxon>
        <taxon>Lactobacillales</taxon>
        <taxon>Streptococcaceae</taxon>
        <taxon>Streptococcus</taxon>
    </lineage>
</organism>
<dbReference type="Proteomes" id="UP000071927">
    <property type="component" value="Unassembled WGS sequence"/>
</dbReference>
<evidence type="ECO:0000313" key="6">
    <source>
        <dbReference type="Proteomes" id="UP000071927"/>
    </source>
</evidence>
<dbReference type="RefSeq" id="WP_012961603.1">
    <property type="nucleotide sequence ID" value="NZ_CP113954.2"/>
</dbReference>
<dbReference type="SUPFAM" id="SSF88659">
    <property type="entry name" value="Sigma3 and sigma4 domains of RNA polymerase sigma factors"/>
    <property type="match status" value="1"/>
</dbReference>
<dbReference type="AlphaFoldDB" id="A0A139QRW1"/>
<dbReference type="EMBL" id="LQXV01000328">
    <property type="protein sequence ID" value="KXU05260.1"/>
    <property type="molecule type" value="Genomic_DNA"/>
</dbReference>
<evidence type="ECO:0000313" key="7">
    <source>
        <dbReference type="Proteomes" id="UP000249013"/>
    </source>
</evidence>
<dbReference type="EMBL" id="LS483409">
    <property type="protein sequence ID" value="SQG78911.1"/>
    <property type="molecule type" value="Genomic_DNA"/>
</dbReference>
<dbReference type="PATRIC" id="fig|315405.11.peg.1778"/>
<dbReference type="EMBL" id="LQOF01000307">
    <property type="protein sequence ID" value="KXT67108.1"/>
    <property type="molecule type" value="Genomic_DNA"/>
</dbReference>
<dbReference type="Proteomes" id="UP000070198">
    <property type="component" value="Unassembled WGS sequence"/>
</dbReference>